<keyword evidence="1" id="KW-0812">Transmembrane</keyword>
<keyword evidence="3" id="KW-1185">Reference proteome</keyword>
<comment type="caution">
    <text evidence="2">The sequence shown here is derived from an EMBL/GenBank/DDBJ whole genome shotgun (WGS) entry which is preliminary data.</text>
</comment>
<accession>A0A2W2DK61</accession>
<evidence type="ECO:0000313" key="3">
    <source>
        <dbReference type="Proteomes" id="UP000248924"/>
    </source>
</evidence>
<feature type="transmembrane region" description="Helical" evidence="1">
    <location>
        <begin position="57"/>
        <end position="77"/>
    </location>
</feature>
<dbReference type="AlphaFoldDB" id="A0A2W2DK61"/>
<evidence type="ECO:0000256" key="1">
    <source>
        <dbReference type="SAM" id="Phobius"/>
    </source>
</evidence>
<feature type="transmembrane region" description="Helical" evidence="1">
    <location>
        <begin position="32"/>
        <end position="51"/>
    </location>
</feature>
<proteinExistence type="predicted"/>
<sequence>MATYEEHEEIPREFRSFANRHGLEYRQRPSGIALYLGLGAAFLGLLFGTAPREPGDRALGLLMLGGGATLLVLSWVLHRRMRAREDELYRRYLRWKQERDEHG</sequence>
<dbReference type="EMBL" id="POTY01000244">
    <property type="protein sequence ID" value="PZG10771.1"/>
    <property type="molecule type" value="Genomic_DNA"/>
</dbReference>
<dbReference type="Proteomes" id="UP000248924">
    <property type="component" value="Unassembled WGS sequence"/>
</dbReference>
<organism evidence="2 3">
    <name type="scientific">Micromonospora craterilacus</name>
    <dbReference type="NCBI Taxonomy" id="1655439"/>
    <lineage>
        <taxon>Bacteria</taxon>
        <taxon>Bacillati</taxon>
        <taxon>Actinomycetota</taxon>
        <taxon>Actinomycetes</taxon>
        <taxon>Micromonosporales</taxon>
        <taxon>Micromonosporaceae</taxon>
        <taxon>Micromonospora</taxon>
    </lineage>
</organism>
<name>A0A2W2DK61_9ACTN</name>
<evidence type="ECO:0000313" key="2">
    <source>
        <dbReference type="EMBL" id="PZG10771.1"/>
    </source>
</evidence>
<protein>
    <submittedName>
        <fullName evidence="2">Uncharacterized protein</fullName>
    </submittedName>
</protein>
<dbReference type="RefSeq" id="WP_111218173.1">
    <property type="nucleotide sequence ID" value="NZ_POTY01000244.1"/>
</dbReference>
<reference evidence="2 3" key="1">
    <citation type="submission" date="2018-01" db="EMBL/GenBank/DDBJ databases">
        <title>Draft genome sequence of Jishengella sp. NA12.</title>
        <authorList>
            <person name="Sahin N."/>
            <person name="Ay H."/>
            <person name="Saygin H."/>
        </authorList>
    </citation>
    <scope>NUCLEOTIDE SEQUENCE [LARGE SCALE GENOMIC DNA]</scope>
    <source>
        <strain evidence="2 3">NA12</strain>
    </source>
</reference>
<keyword evidence="1" id="KW-0472">Membrane</keyword>
<gene>
    <name evidence="2" type="ORF">C1I95_27830</name>
</gene>
<keyword evidence="1" id="KW-1133">Transmembrane helix</keyword>